<keyword evidence="3" id="KW-1185">Reference proteome</keyword>
<name>A0A1R3K9R9_9ROSI</name>
<keyword evidence="1" id="KW-0732">Signal</keyword>
<dbReference type="EMBL" id="AWUE01014394">
    <property type="protein sequence ID" value="OMP03850.1"/>
    <property type="molecule type" value="Genomic_DNA"/>
</dbReference>
<feature type="signal peptide" evidence="1">
    <location>
        <begin position="1"/>
        <end position="19"/>
    </location>
</feature>
<accession>A0A1R3K9R9</accession>
<evidence type="ECO:0000313" key="3">
    <source>
        <dbReference type="Proteomes" id="UP000187203"/>
    </source>
</evidence>
<proteinExistence type="predicted"/>
<dbReference type="AlphaFoldDB" id="A0A1R3K9R9"/>
<evidence type="ECO:0000313" key="2">
    <source>
        <dbReference type="EMBL" id="OMP03850.1"/>
    </source>
</evidence>
<comment type="caution">
    <text evidence="2">The sequence shown here is derived from an EMBL/GenBank/DDBJ whole genome shotgun (WGS) entry which is preliminary data.</text>
</comment>
<sequence length="72" mass="7982">MVIIHQIFISLLNAPPVVGLEFRNGGSTPVFDSIVLVYGLHQGIIIRVPQLKGRSRMKDGESGDGFNFYRPL</sequence>
<dbReference type="Proteomes" id="UP000187203">
    <property type="component" value="Unassembled WGS sequence"/>
</dbReference>
<feature type="chain" id="PRO_5012051448" evidence="1">
    <location>
        <begin position="20"/>
        <end position="72"/>
    </location>
</feature>
<protein>
    <submittedName>
        <fullName evidence="2">Uncharacterized protein</fullName>
    </submittedName>
</protein>
<gene>
    <name evidence="2" type="ORF">COLO4_10155</name>
</gene>
<reference evidence="3" key="1">
    <citation type="submission" date="2013-09" db="EMBL/GenBank/DDBJ databases">
        <title>Corchorus olitorius genome sequencing.</title>
        <authorList>
            <person name="Alam M."/>
            <person name="Haque M.S."/>
            <person name="Islam M.S."/>
            <person name="Emdad E.M."/>
            <person name="Islam M.M."/>
            <person name="Ahmed B."/>
            <person name="Halim A."/>
            <person name="Hossen Q.M.M."/>
            <person name="Hossain M.Z."/>
            <person name="Ahmed R."/>
            <person name="Khan M.M."/>
            <person name="Islam R."/>
            <person name="Rashid M.M."/>
            <person name="Khan S.A."/>
            <person name="Rahman M.S."/>
            <person name="Alam M."/>
            <person name="Yahiya A.S."/>
            <person name="Khan M.S."/>
            <person name="Azam M.S."/>
            <person name="Haque T."/>
            <person name="Lashkar M.Z.H."/>
            <person name="Akhand A.I."/>
            <person name="Morshed G."/>
            <person name="Roy S."/>
            <person name="Uddin K.S."/>
            <person name="Rabeya T."/>
            <person name="Hossain A.S."/>
            <person name="Chowdhury A."/>
            <person name="Snigdha A.R."/>
            <person name="Mortoza M.S."/>
            <person name="Matin S.A."/>
            <person name="Hoque S.M.E."/>
            <person name="Islam M.K."/>
            <person name="Roy D.K."/>
            <person name="Haider R."/>
            <person name="Moosa M.M."/>
            <person name="Elias S.M."/>
            <person name="Hasan A.M."/>
            <person name="Jahan S."/>
            <person name="Shafiuddin M."/>
            <person name="Mahmood N."/>
            <person name="Shommy N.S."/>
        </authorList>
    </citation>
    <scope>NUCLEOTIDE SEQUENCE [LARGE SCALE GENOMIC DNA]</scope>
    <source>
        <strain evidence="3">cv. O-4</strain>
    </source>
</reference>
<organism evidence="2 3">
    <name type="scientific">Corchorus olitorius</name>
    <dbReference type="NCBI Taxonomy" id="93759"/>
    <lineage>
        <taxon>Eukaryota</taxon>
        <taxon>Viridiplantae</taxon>
        <taxon>Streptophyta</taxon>
        <taxon>Embryophyta</taxon>
        <taxon>Tracheophyta</taxon>
        <taxon>Spermatophyta</taxon>
        <taxon>Magnoliopsida</taxon>
        <taxon>eudicotyledons</taxon>
        <taxon>Gunneridae</taxon>
        <taxon>Pentapetalae</taxon>
        <taxon>rosids</taxon>
        <taxon>malvids</taxon>
        <taxon>Malvales</taxon>
        <taxon>Malvaceae</taxon>
        <taxon>Grewioideae</taxon>
        <taxon>Apeibeae</taxon>
        <taxon>Corchorus</taxon>
    </lineage>
</organism>
<evidence type="ECO:0000256" key="1">
    <source>
        <dbReference type="SAM" id="SignalP"/>
    </source>
</evidence>